<dbReference type="InterPro" id="IPR006139">
    <property type="entry name" value="D-isomer_2_OHA_DH_cat_dom"/>
</dbReference>
<dbReference type="PANTHER" id="PTHR10996:SF269">
    <property type="entry name" value="HYPOTHETICAL D-ISOMER SPECIFIC 2-HYDROXYACID DEHYDROGENASE (EUROFUNG)"/>
    <property type="match status" value="1"/>
</dbReference>
<dbReference type="Pfam" id="PF02826">
    <property type="entry name" value="2-Hacid_dh_C"/>
    <property type="match status" value="1"/>
</dbReference>
<name>A0A9P7Z3A2_9HELO</name>
<comment type="caution">
    <text evidence="5">The sequence shown here is derived from an EMBL/GenBank/DDBJ whole genome shotgun (WGS) entry which is preliminary data.</text>
</comment>
<gene>
    <name evidence="5" type="ORF">BJ878DRAFT_550233</name>
</gene>
<evidence type="ECO:0000259" key="3">
    <source>
        <dbReference type="Pfam" id="PF00389"/>
    </source>
</evidence>
<accession>A0A9P7Z3A2</accession>
<reference evidence="5" key="1">
    <citation type="journal article" date="2021" name="IMA Fungus">
        <title>Genomic characterization of three marine fungi, including Emericellopsis atlantica sp. nov. with signatures of a generalist lifestyle and marine biomass degradation.</title>
        <authorList>
            <person name="Hagestad O.C."/>
            <person name="Hou L."/>
            <person name="Andersen J.H."/>
            <person name="Hansen E.H."/>
            <person name="Altermark B."/>
            <person name="Li C."/>
            <person name="Kuhnert E."/>
            <person name="Cox R.J."/>
            <person name="Crous P.W."/>
            <person name="Spatafora J.W."/>
            <person name="Lail K."/>
            <person name="Amirebrahimi M."/>
            <person name="Lipzen A."/>
            <person name="Pangilinan J."/>
            <person name="Andreopoulos W."/>
            <person name="Hayes R.D."/>
            <person name="Ng V."/>
            <person name="Grigoriev I.V."/>
            <person name="Jackson S.A."/>
            <person name="Sutton T.D.S."/>
            <person name="Dobson A.D.W."/>
            <person name="Rama T."/>
        </authorList>
    </citation>
    <scope>NUCLEOTIDE SEQUENCE</scope>
    <source>
        <strain evidence="5">TRa3180A</strain>
    </source>
</reference>
<dbReference type="OrthoDB" id="9991913at2759"/>
<dbReference type="Proteomes" id="UP000887226">
    <property type="component" value="Unassembled WGS sequence"/>
</dbReference>
<dbReference type="AlphaFoldDB" id="A0A9P7Z3A2"/>
<dbReference type="Gene3D" id="3.40.50.720">
    <property type="entry name" value="NAD(P)-binding Rossmann-like Domain"/>
    <property type="match status" value="3"/>
</dbReference>
<evidence type="ECO:0000256" key="2">
    <source>
        <dbReference type="RuleBase" id="RU003719"/>
    </source>
</evidence>
<comment type="similarity">
    <text evidence="2">Belongs to the D-isomer specific 2-hydroxyacid dehydrogenase family.</text>
</comment>
<sequence>MASQDRFLCLGPPKYLEELYLKQFRAKYDIEILDSADRKAVQHDLPRKTASPGPFNTLVVSMATHPYEPFDEDLLGALVPGCKIIASASFGYNEFDVNWMTTAGIWSTSTRNAGAIENANAFGLTVLYYNHHRLPIVYEFQYHATYCETLGNVLSTSDIMNVHCHLNAETTNLISKKEFVSNEEVHFVNTARGPIVDEMTLTEALESEKFPSINPYFLASKKCFVQRHLGCLTDAAFARAEMECLENIMSLFLTGRPVASVDENMVQYKTY</sequence>
<evidence type="ECO:0000256" key="1">
    <source>
        <dbReference type="ARBA" id="ARBA00023002"/>
    </source>
</evidence>
<proteinExistence type="inferred from homology"/>
<feature type="domain" description="D-isomer specific 2-hydroxyacid dehydrogenase catalytic" evidence="3">
    <location>
        <begin position="55"/>
        <end position="258"/>
    </location>
</feature>
<dbReference type="EMBL" id="MU253901">
    <property type="protein sequence ID" value="KAG9244506.1"/>
    <property type="molecule type" value="Genomic_DNA"/>
</dbReference>
<evidence type="ECO:0000313" key="6">
    <source>
        <dbReference type="Proteomes" id="UP000887226"/>
    </source>
</evidence>
<dbReference type="InterPro" id="IPR036291">
    <property type="entry name" value="NAD(P)-bd_dom_sf"/>
</dbReference>
<dbReference type="GO" id="GO:0016618">
    <property type="term" value="F:hydroxypyruvate reductase [NAD(P)H] activity"/>
    <property type="evidence" value="ECO:0007669"/>
    <property type="project" value="TreeGrafter"/>
</dbReference>
<dbReference type="SUPFAM" id="SSF52283">
    <property type="entry name" value="Formate/glycerate dehydrogenase catalytic domain-like"/>
    <property type="match status" value="1"/>
</dbReference>
<dbReference type="GO" id="GO:0005829">
    <property type="term" value="C:cytosol"/>
    <property type="evidence" value="ECO:0007669"/>
    <property type="project" value="TreeGrafter"/>
</dbReference>
<organism evidence="5 6">
    <name type="scientific">Calycina marina</name>
    <dbReference type="NCBI Taxonomy" id="1763456"/>
    <lineage>
        <taxon>Eukaryota</taxon>
        <taxon>Fungi</taxon>
        <taxon>Dikarya</taxon>
        <taxon>Ascomycota</taxon>
        <taxon>Pezizomycotina</taxon>
        <taxon>Leotiomycetes</taxon>
        <taxon>Helotiales</taxon>
        <taxon>Pezizellaceae</taxon>
        <taxon>Calycina</taxon>
    </lineage>
</organism>
<dbReference type="SUPFAM" id="SSF51735">
    <property type="entry name" value="NAD(P)-binding Rossmann-fold domains"/>
    <property type="match status" value="1"/>
</dbReference>
<keyword evidence="6" id="KW-1185">Reference proteome</keyword>
<evidence type="ECO:0000259" key="4">
    <source>
        <dbReference type="Pfam" id="PF02826"/>
    </source>
</evidence>
<dbReference type="GO" id="GO:0030267">
    <property type="term" value="F:glyoxylate reductase (NADPH) activity"/>
    <property type="evidence" value="ECO:0007669"/>
    <property type="project" value="TreeGrafter"/>
</dbReference>
<dbReference type="GO" id="GO:0051287">
    <property type="term" value="F:NAD binding"/>
    <property type="evidence" value="ECO:0007669"/>
    <property type="project" value="InterPro"/>
</dbReference>
<feature type="domain" description="D-isomer specific 2-hydroxyacid dehydrogenase NAD-binding" evidence="4">
    <location>
        <begin position="102"/>
        <end position="209"/>
    </location>
</feature>
<dbReference type="InterPro" id="IPR006140">
    <property type="entry name" value="D-isomer_DH_NAD-bd"/>
</dbReference>
<keyword evidence="1 2" id="KW-0560">Oxidoreductase</keyword>
<dbReference type="Pfam" id="PF00389">
    <property type="entry name" value="2-Hacid_dh"/>
    <property type="match status" value="1"/>
</dbReference>
<protein>
    <submittedName>
        <fullName evidence="5">2-hydroxyacid dehydrogenase</fullName>
    </submittedName>
</protein>
<evidence type="ECO:0000313" key="5">
    <source>
        <dbReference type="EMBL" id="KAG9244506.1"/>
    </source>
</evidence>
<dbReference type="InterPro" id="IPR050223">
    <property type="entry name" value="D-isomer_2-hydroxyacid_DH"/>
</dbReference>
<dbReference type="PANTHER" id="PTHR10996">
    <property type="entry name" value="2-HYDROXYACID DEHYDROGENASE-RELATED"/>
    <property type="match status" value="1"/>
</dbReference>